<reference key="2">
    <citation type="submission" date="2011-02" db="EMBL/GenBank/DDBJ databases">
        <title>Genome sequence of Microbacterium testaceum StLB037.</title>
        <authorList>
            <person name="Morohoshi T."/>
            <person name="Wang W.Z."/>
            <person name="Someya N."/>
            <person name="Ikeda T."/>
        </authorList>
    </citation>
    <scope>NUCLEOTIDE SEQUENCE</scope>
    <source>
        <strain>StLB037</strain>
    </source>
</reference>
<evidence type="ECO:0000313" key="4">
    <source>
        <dbReference type="EMBL" id="BAJ74710.1"/>
    </source>
</evidence>
<evidence type="ECO:0000259" key="3">
    <source>
        <dbReference type="Pfam" id="PF01494"/>
    </source>
</evidence>
<accession>E8NB63</accession>
<dbReference type="Gene3D" id="3.50.50.60">
    <property type="entry name" value="FAD/NAD(P)-binding domain"/>
    <property type="match status" value="1"/>
</dbReference>
<dbReference type="Proteomes" id="UP000008975">
    <property type="component" value="Chromosome"/>
</dbReference>
<dbReference type="RefSeq" id="WP_013584835.1">
    <property type="nucleotide sequence ID" value="NC_015125.1"/>
</dbReference>
<dbReference type="AlphaFoldDB" id="E8NB63"/>
<dbReference type="Pfam" id="PF01494">
    <property type="entry name" value="FAD_binding_3"/>
    <property type="match status" value="1"/>
</dbReference>
<protein>
    <submittedName>
        <fullName evidence="4">2-polyprenyl-6-methoxyphenol hydroxylase</fullName>
    </submittedName>
</protein>
<evidence type="ECO:0000256" key="2">
    <source>
        <dbReference type="ARBA" id="ARBA00023033"/>
    </source>
</evidence>
<dbReference type="GO" id="GO:0004497">
    <property type="term" value="F:monooxygenase activity"/>
    <property type="evidence" value="ECO:0007669"/>
    <property type="project" value="UniProtKB-KW"/>
</dbReference>
<reference evidence="4 5" key="1">
    <citation type="journal article" date="2011" name="J. Bacteriol.">
        <title>Genome sequence of Microbacterium testaceum StLB037, an N-acylhomoserine lactone-degrading bacterium isolated from potato leaves.</title>
        <authorList>
            <person name="Morohoshi T."/>
            <person name="Wang W.-Z."/>
            <person name="Someya N."/>
            <person name="Ikeda T."/>
        </authorList>
    </citation>
    <scope>NUCLEOTIDE SEQUENCE [LARGE SCALE GENOMIC DNA]</scope>
    <source>
        <strain evidence="4 5">StLB037</strain>
    </source>
</reference>
<keyword evidence="1" id="KW-0560">Oxidoreductase</keyword>
<evidence type="ECO:0000313" key="5">
    <source>
        <dbReference type="Proteomes" id="UP000008975"/>
    </source>
</evidence>
<dbReference type="InterPro" id="IPR036188">
    <property type="entry name" value="FAD/NAD-bd_sf"/>
</dbReference>
<dbReference type="PANTHER" id="PTHR13789">
    <property type="entry name" value="MONOOXYGENASE"/>
    <property type="match status" value="1"/>
</dbReference>
<organism evidence="4 5">
    <name type="scientific">Microbacterium testaceum (strain StLB037)</name>
    <dbReference type="NCBI Taxonomy" id="979556"/>
    <lineage>
        <taxon>Bacteria</taxon>
        <taxon>Bacillati</taxon>
        <taxon>Actinomycetota</taxon>
        <taxon>Actinomycetes</taxon>
        <taxon>Micrococcales</taxon>
        <taxon>Microbacteriaceae</taxon>
        <taxon>Microbacterium</taxon>
    </lineage>
</organism>
<feature type="domain" description="FAD-binding" evidence="3">
    <location>
        <begin position="6"/>
        <end position="364"/>
    </location>
</feature>
<dbReference type="HOGENOM" id="CLU_009665_19_5_11"/>
<dbReference type="InterPro" id="IPR050493">
    <property type="entry name" value="FAD-dep_Monooxygenase_BioMet"/>
</dbReference>
<dbReference type="InterPro" id="IPR002938">
    <property type="entry name" value="FAD-bd"/>
</dbReference>
<keyword evidence="2" id="KW-0503">Monooxygenase</keyword>
<proteinExistence type="predicted"/>
<evidence type="ECO:0000256" key="1">
    <source>
        <dbReference type="ARBA" id="ARBA00023002"/>
    </source>
</evidence>
<dbReference type="OrthoDB" id="9782160at2"/>
<dbReference type="EMBL" id="AP012052">
    <property type="protein sequence ID" value="BAJ74710.1"/>
    <property type="molecule type" value="Genomic_DNA"/>
</dbReference>
<sequence length="395" mass="41506">MTAVQKVAIAGAGVAGLATAIFLAKAGVEVDLYDAQPALSTRGSGITLQGNALRVFDELGVWDEIAAAGKAFEGLNLRAPGPGAPVVAALPDLKTGGPDYPSTMGMSRPDLARILLAAAEHHGARVHFGTRVTGVSQTDDGVAGVARTDGVAGVARTDGVAVEVDGEPAGTFDLLVGADGLHSAVREMIGIHVSPEQTGMGIWRTFVSLPPEVDRSELYYGGPMYIAGYTPTGDDTMYAFLVEAAQDRSNVSPEEARRIMVEQSRAYDGPWNHIRADIEAGADANYTWFTRHLVEAPWNRGRAVVIGDAAHSCPPTIAQGAAQGLEDAAVLSELLVERDAVDQALWDAFHERRVARAKAIVDASVQLGQWQLDGVRDADMGGLMFGVAQLTAARA</sequence>
<dbReference type="PRINTS" id="PR00420">
    <property type="entry name" value="RNGMNOXGNASE"/>
</dbReference>
<dbReference type="KEGG" id="mts:MTES_1746"/>
<name>E8NB63_MICTS</name>
<gene>
    <name evidence="4" type="ordered locus">MTES_1746</name>
</gene>
<dbReference type="SUPFAM" id="SSF51905">
    <property type="entry name" value="FAD/NAD(P)-binding domain"/>
    <property type="match status" value="1"/>
</dbReference>
<dbReference type="eggNOG" id="COG0654">
    <property type="taxonomic scope" value="Bacteria"/>
</dbReference>
<dbReference type="GO" id="GO:0071949">
    <property type="term" value="F:FAD binding"/>
    <property type="evidence" value="ECO:0007669"/>
    <property type="project" value="InterPro"/>
</dbReference>
<dbReference type="STRING" id="979556.MTES_1746"/>
<dbReference type="PANTHER" id="PTHR13789:SF309">
    <property type="entry name" value="PUTATIVE (AFU_ORTHOLOGUE AFUA_6G14510)-RELATED"/>
    <property type="match status" value="1"/>
</dbReference>